<dbReference type="PANTHER" id="PTHR38096">
    <property type="entry name" value="ENTEROBACTIN SYNTHASE COMPONENT D"/>
    <property type="match status" value="1"/>
</dbReference>
<protein>
    <submittedName>
        <fullName evidence="6">4'-phosphopantetheinyl transferase EntD</fullName>
    </submittedName>
</protein>
<keyword evidence="3" id="KW-0460">Magnesium</keyword>
<dbReference type="InterPro" id="IPR008278">
    <property type="entry name" value="4-PPantetheinyl_Trfase_dom"/>
</dbReference>
<keyword evidence="1 6" id="KW-0808">Transferase</keyword>
<evidence type="ECO:0000313" key="6">
    <source>
        <dbReference type="EMBL" id="NYI06933.1"/>
    </source>
</evidence>
<name>A0A852ZX08_9ACTN</name>
<dbReference type="GO" id="GO:0000287">
    <property type="term" value="F:magnesium ion binding"/>
    <property type="evidence" value="ECO:0007669"/>
    <property type="project" value="InterPro"/>
</dbReference>
<dbReference type="GO" id="GO:0009239">
    <property type="term" value="P:enterobactin biosynthetic process"/>
    <property type="evidence" value="ECO:0007669"/>
    <property type="project" value="InterPro"/>
</dbReference>
<feature type="binding site" evidence="2">
    <location>
        <position position="47"/>
    </location>
    <ligand>
        <name>CoA</name>
        <dbReference type="ChEBI" id="CHEBI:57287"/>
    </ligand>
</feature>
<dbReference type="InterPro" id="IPR037143">
    <property type="entry name" value="4-PPantetheinyl_Trfase_dom_sf"/>
</dbReference>
<dbReference type="EMBL" id="JACBZD010000001">
    <property type="protein sequence ID" value="NYI06933.1"/>
    <property type="molecule type" value="Genomic_DNA"/>
</dbReference>
<gene>
    <name evidence="6" type="ORF">FHU37_003876</name>
</gene>
<feature type="binding site" evidence="2">
    <location>
        <position position="164"/>
    </location>
    <ligand>
        <name>CoA</name>
        <dbReference type="ChEBI" id="CHEBI:57287"/>
    </ligand>
</feature>
<dbReference type="Pfam" id="PF01648">
    <property type="entry name" value="ACPS"/>
    <property type="match status" value="1"/>
</dbReference>
<feature type="domain" description="4'-phosphopantetheinyl transferase" evidence="4">
    <location>
        <begin position="101"/>
        <end position="182"/>
    </location>
</feature>
<organism evidence="6 7">
    <name type="scientific">Allostreptomyces psammosilenae</name>
    <dbReference type="NCBI Taxonomy" id="1892865"/>
    <lineage>
        <taxon>Bacteria</taxon>
        <taxon>Bacillati</taxon>
        <taxon>Actinomycetota</taxon>
        <taxon>Actinomycetes</taxon>
        <taxon>Kitasatosporales</taxon>
        <taxon>Streptomycetaceae</taxon>
        <taxon>Allostreptomyces</taxon>
    </lineage>
</organism>
<evidence type="ECO:0000313" key="7">
    <source>
        <dbReference type="Proteomes" id="UP000567795"/>
    </source>
</evidence>
<feature type="binding site" evidence="2">
    <location>
        <position position="150"/>
    </location>
    <ligand>
        <name>CoA</name>
        <dbReference type="ChEBI" id="CHEBI:57287"/>
    </ligand>
</feature>
<dbReference type="Pfam" id="PF17837">
    <property type="entry name" value="4PPT_N"/>
    <property type="match status" value="1"/>
</dbReference>
<feature type="binding site" evidence="3">
    <location>
        <position position="105"/>
    </location>
    <ligand>
        <name>Mg(2+)</name>
        <dbReference type="ChEBI" id="CHEBI:18420"/>
    </ligand>
</feature>
<dbReference type="AlphaFoldDB" id="A0A852ZX08"/>
<dbReference type="PRINTS" id="PR01399">
    <property type="entry name" value="ENTSNTHTASED"/>
</dbReference>
<reference evidence="6 7" key="1">
    <citation type="submission" date="2020-07" db="EMBL/GenBank/DDBJ databases">
        <title>Sequencing the genomes of 1000 actinobacteria strains.</title>
        <authorList>
            <person name="Klenk H.-P."/>
        </authorList>
    </citation>
    <scope>NUCLEOTIDE SEQUENCE [LARGE SCALE GENOMIC DNA]</scope>
    <source>
        <strain evidence="6 7">DSM 42178</strain>
    </source>
</reference>
<dbReference type="Proteomes" id="UP000567795">
    <property type="component" value="Unassembled WGS sequence"/>
</dbReference>
<feature type="binding site" evidence="2">
    <location>
        <position position="105"/>
    </location>
    <ligand>
        <name>CoA</name>
        <dbReference type="ChEBI" id="CHEBI:57287"/>
    </ligand>
</feature>
<dbReference type="RefSeq" id="WP_179815438.1">
    <property type="nucleotide sequence ID" value="NZ_JACBZD010000001.1"/>
</dbReference>
<feature type="binding site" evidence="3">
    <location>
        <position position="106"/>
    </location>
    <ligand>
        <name>Mg(2+)</name>
        <dbReference type="ChEBI" id="CHEBI:18420"/>
    </ligand>
</feature>
<dbReference type="GO" id="GO:0005886">
    <property type="term" value="C:plasma membrane"/>
    <property type="evidence" value="ECO:0007669"/>
    <property type="project" value="TreeGrafter"/>
</dbReference>
<feature type="binding site" evidence="2">
    <location>
        <position position="39"/>
    </location>
    <ligand>
        <name>CoA</name>
        <dbReference type="ChEBI" id="CHEBI:57287"/>
    </ligand>
</feature>
<evidence type="ECO:0000256" key="1">
    <source>
        <dbReference type="ARBA" id="ARBA00022679"/>
    </source>
</evidence>
<dbReference type="GO" id="GO:0009366">
    <property type="term" value="C:enterobactin synthetase complex"/>
    <property type="evidence" value="ECO:0007669"/>
    <property type="project" value="InterPro"/>
</dbReference>
<evidence type="ECO:0000259" key="5">
    <source>
        <dbReference type="Pfam" id="PF17837"/>
    </source>
</evidence>
<evidence type="ECO:0000256" key="3">
    <source>
        <dbReference type="PIRSR" id="PIRSR603542-2"/>
    </source>
</evidence>
<dbReference type="SUPFAM" id="SSF56214">
    <property type="entry name" value="4'-phosphopantetheinyl transferase"/>
    <property type="match status" value="1"/>
</dbReference>
<accession>A0A852ZX08</accession>
<feature type="binding site" evidence="3">
    <location>
        <position position="107"/>
    </location>
    <ligand>
        <name>Mg(2+)</name>
        <dbReference type="ChEBI" id="CHEBI:18420"/>
    </ligand>
</feature>
<dbReference type="InterPro" id="IPR003542">
    <property type="entry name" value="Enbac_synth_compD-like"/>
</dbReference>
<dbReference type="InterPro" id="IPR041354">
    <property type="entry name" value="4PPT_N"/>
</dbReference>
<feature type="domain" description="4'-phosphopantetheinyl transferase N-terminal" evidence="5">
    <location>
        <begin position="27"/>
        <end position="94"/>
    </location>
</feature>
<keyword evidence="7" id="KW-1185">Reference proteome</keyword>
<feature type="binding site" evidence="2">
    <location>
        <begin position="83"/>
        <end position="84"/>
    </location>
    <ligand>
        <name>CoA</name>
        <dbReference type="ChEBI" id="CHEBI:57287"/>
    </ligand>
</feature>
<comment type="cofactor">
    <cofactor evidence="3">
        <name>Mg(2+)</name>
        <dbReference type="ChEBI" id="CHEBI:18420"/>
    </cofactor>
</comment>
<evidence type="ECO:0000256" key="2">
    <source>
        <dbReference type="PIRSR" id="PIRSR603542-1"/>
    </source>
</evidence>
<evidence type="ECO:0000259" key="4">
    <source>
        <dbReference type="Pfam" id="PF01648"/>
    </source>
</evidence>
<dbReference type="Gene3D" id="3.90.470.20">
    <property type="entry name" value="4'-phosphopantetheinyl transferase domain"/>
    <property type="match status" value="1"/>
</dbReference>
<dbReference type="PANTHER" id="PTHR38096:SF1">
    <property type="entry name" value="ENTEROBACTIN SYNTHASE COMPONENT D"/>
    <property type="match status" value="1"/>
</dbReference>
<sequence length="227" mass="24401">MIEELLPACVAAAESREDPADAYLFPEEEALLTRAVGKRRREFTTARWCARQAMAHLGLPPAPVLPGPRREPRWPDGVVGSITHCDGYRAAVLARAADLASVGVDAEPHGPLPDGVLDSVALPEERAEVDSLLKARPEVSWDRLLFSAKESVYKAWFPLTGRWLGFEQAALTIAPDAGTFTARLLVPGPVVDGRRLPGFEGRWMARDGLVLTAIAVPAPRPADGAAG</sequence>
<feature type="binding site" evidence="2">
    <location>
        <position position="154"/>
    </location>
    <ligand>
        <name>CoA</name>
        <dbReference type="ChEBI" id="CHEBI:57287"/>
    </ligand>
</feature>
<dbReference type="GO" id="GO:0008897">
    <property type="term" value="F:holo-[acyl-carrier-protein] synthase activity"/>
    <property type="evidence" value="ECO:0007669"/>
    <property type="project" value="InterPro"/>
</dbReference>
<comment type="caution">
    <text evidence="6">The sequence shown here is derived from an EMBL/GenBank/DDBJ whole genome shotgun (WGS) entry which is preliminary data.</text>
</comment>
<keyword evidence="3" id="KW-0479">Metal-binding</keyword>
<proteinExistence type="predicted"/>